<feature type="non-terminal residue" evidence="1">
    <location>
        <position position="1"/>
    </location>
</feature>
<protein>
    <submittedName>
        <fullName evidence="1">Uncharacterized protein</fullName>
    </submittedName>
</protein>
<accession>X0VRR2</accession>
<gene>
    <name evidence="1" type="ORF">S01H1_40089</name>
</gene>
<reference evidence="1" key="1">
    <citation type="journal article" date="2014" name="Front. Microbiol.">
        <title>High frequency of phylogenetically diverse reductive dehalogenase-homologous genes in deep subseafloor sedimentary metagenomes.</title>
        <authorList>
            <person name="Kawai M."/>
            <person name="Futagami T."/>
            <person name="Toyoda A."/>
            <person name="Takaki Y."/>
            <person name="Nishi S."/>
            <person name="Hori S."/>
            <person name="Arai W."/>
            <person name="Tsubouchi T."/>
            <person name="Morono Y."/>
            <person name="Uchiyama I."/>
            <person name="Ito T."/>
            <person name="Fujiyama A."/>
            <person name="Inagaki F."/>
            <person name="Takami H."/>
        </authorList>
    </citation>
    <scope>NUCLEOTIDE SEQUENCE</scope>
    <source>
        <strain evidence="1">Expedition CK06-06</strain>
    </source>
</reference>
<dbReference type="EMBL" id="BARS01025358">
    <property type="protein sequence ID" value="GAG03236.1"/>
    <property type="molecule type" value="Genomic_DNA"/>
</dbReference>
<sequence length="50" mass="5431">GGLLQSGTIVPDLKNPEMPDVFLSIIWGIASGFSFEKIFDRMRSSTVGES</sequence>
<dbReference type="AlphaFoldDB" id="X0VRR2"/>
<comment type="caution">
    <text evidence="1">The sequence shown here is derived from an EMBL/GenBank/DDBJ whole genome shotgun (WGS) entry which is preliminary data.</text>
</comment>
<evidence type="ECO:0000313" key="1">
    <source>
        <dbReference type="EMBL" id="GAG03236.1"/>
    </source>
</evidence>
<organism evidence="1">
    <name type="scientific">marine sediment metagenome</name>
    <dbReference type="NCBI Taxonomy" id="412755"/>
    <lineage>
        <taxon>unclassified sequences</taxon>
        <taxon>metagenomes</taxon>
        <taxon>ecological metagenomes</taxon>
    </lineage>
</organism>
<proteinExistence type="predicted"/>
<name>X0VRR2_9ZZZZ</name>